<feature type="domain" description="Flagellar protein FlgJ N-terminal" evidence="1">
    <location>
        <begin position="49"/>
        <end position="83"/>
    </location>
</feature>
<dbReference type="AlphaFoldDB" id="A0A2C9CUU0"/>
<gene>
    <name evidence="2" type="ORF">SAMN06273572_107105</name>
</gene>
<name>A0A2C9CUU0_9RHOB</name>
<evidence type="ECO:0000313" key="3">
    <source>
        <dbReference type="Proteomes" id="UP000220034"/>
    </source>
</evidence>
<organism evidence="2 3">
    <name type="scientific">Pontivivens marinum</name>
    <dbReference type="NCBI Taxonomy" id="1690039"/>
    <lineage>
        <taxon>Bacteria</taxon>
        <taxon>Pseudomonadati</taxon>
        <taxon>Pseudomonadota</taxon>
        <taxon>Alphaproteobacteria</taxon>
        <taxon>Rhodobacterales</taxon>
        <taxon>Paracoccaceae</taxon>
        <taxon>Pontivivens</taxon>
    </lineage>
</organism>
<dbReference type="Pfam" id="PF10135">
    <property type="entry name" value="Rod-binding"/>
    <property type="match status" value="1"/>
</dbReference>
<dbReference type="Proteomes" id="UP000220034">
    <property type="component" value="Unassembled WGS sequence"/>
</dbReference>
<dbReference type="InterPro" id="IPR019301">
    <property type="entry name" value="Flagellar_prot_FlgJ_N"/>
</dbReference>
<keyword evidence="3" id="KW-1185">Reference proteome</keyword>
<accession>A0A2C9CUU0</accession>
<sequence length="93" mass="9664">MLTPISSAEPVMPRAQEAALRRTAVEFEAAFLAEMMSHTGFGAARTEQGGGAGEDAFASLLAKEHARAFAQQGGIGLAEQIFQSLAQAEGIGQ</sequence>
<protein>
    <submittedName>
        <fullName evidence="2">Rod binding protein</fullName>
    </submittedName>
</protein>
<reference evidence="3" key="1">
    <citation type="submission" date="2017-09" db="EMBL/GenBank/DDBJ databases">
        <authorList>
            <person name="Varghese N."/>
            <person name="Submissions S."/>
        </authorList>
    </citation>
    <scope>NUCLEOTIDE SEQUENCE [LARGE SCALE GENOMIC DNA]</scope>
    <source>
        <strain evidence="3">C7</strain>
    </source>
</reference>
<evidence type="ECO:0000313" key="2">
    <source>
        <dbReference type="EMBL" id="SOH95084.1"/>
    </source>
</evidence>
<evidence type="ECO:0000259" key="1">
    <source>
        <dbReference type="Pfam" id="PF10135"/>
    </source>
</evidence>
<dbReference type="RefSeq" id="WP_245851664.1">
    <property type="nucleotide sequence ID" value="NZ_OCTN01000007.1"/>
</dbReference>
<dbReference type="EMBL" id="OCTN01000007">
    <property type="protein sequence ID" value="SOH95084.1"/>
    <property type="molecule type" value="Genomic_DNA"/>
</dbReference>
<proteinExistence type="predicted"/>